<keyword evidence="3" id="KW-1185">Reference proteome</keyword>
<dbReference type="InterPro" id="IPR025115">
    <property type="entry name" value="DUF4034"/>
</dbReference>
<reference evidence="2 3" key="1">
    <citation type="submission" date="2020-05" db="EMBL/GenBank/DDBJ databases">
        <authorList>
            <person name="Whitworth D."/>
        </authorList>
    </citation>
    <scope>NUCLEOTIDE SEQUENCE [LARGE SCALE GENOMIC DNA]</scope>
    <source>
        <strain evidence="2 3">AB043B</strain>
    </source>
</reference>
<dbReference type="SUPFAM" id="SSF48452">
    <property type="entry name" value="TPR-like"/>
    <property type="match status" value="1"/>
</dbReference>
<dbReference type="EMBL" id="JABFJV010000181">
    <property type="protein sequence ID" value="NOK36754.1"/>
    <property type="molecule type" value="Genomic_DNA"/>
</dbReference>
<sequence length="534" mass="58657">MPRLMSSLRTALGAGVLLLALGSAGLAVRAFQAKQRAAVEARIAARQEPVLTPAPGPAPRGLPVVAPAGVEQGGVPRGHVDGVALRALLIRRQFEDLTLAVEQLQWGMESNPQDEHWMTDGIQALGNGAPDSAELLDAWVEASPRSFAPYLARGTHWVNVGYLRRGTRFVAATAEEELAGMRKAFERAVPDLTRAWALHPKAVAAARPLIHVANALGDHENRERVFARAAEQCPSCADVRSVYLHGLTPRWGGSYEEMDAFAEAQSRAHPELGFLRGFADWDRAHDPRVEDDNDRALVLLAQALSAGDYWEFRLARAKRLRGTGALDAALVESNRAVALRPARADVYFERARILASSQKWGPAGEDLLHGLRLEETDANGRSLRPGVVKGLVYAAYEQHGAGHREEALRLLELAGELAPGDPEVARWRTRVVTAPSQEQAKEEQAGMPEDFRAVQQRDYALARERRFAEILPLWDAFLARNPEHGLAYLERSGTHYHLRNLEAALSDLKKACDLGINEGCARARQLEQARTTIR</sequence>
<protein>
    <submittedName>
        <fullName evidence="2">DUF4034 domain-containing protein</fullName>
    </submittedName>
</protein>
<evidence type="ECO:0000313" key="2">
    <source>
        <dbReference type="EMBL" id="NOK36754.1"/>
    </source>
</evidence>
<organism evidence="2 3">
    <name type="scientific">Corallococcus exercitus</name>
    <dbReference type="NCBI Taxonomy" id="2316736"/>
    <lineage>
        <taxon>Bacteria</taxon>
        <taxon>Pseudomonadati</taxon>
        <taxon>Myxococcota</taxon>
        <taxon>Myxococcia</taxon>
        <taxon>Myxococcales</taxon>
        <taxon>Cystobacterineae</taxon>
        <taxon>Myxococcaceae</taxon>
        <taxon>Corallococcus</taxon>
    </lineage>
</organism>
<proteinExistence type="predicted"/>
<comment type="caution">
    <text evidence="2">The sequence shown here is derived from an EMBL/GenBank/DDBJ whole genome shotgun (WGS) entry which is preliminary data.</text>
</comment>
<accession>A0A7Y4KPW7</accession>
<feature type="domain" description="DUF4034" evidence="1">
    <location>
        <begin position="85"/>
        <end position="218"/>
    </location>
</feature>
<dbReference type="Proteomes" id="UP000563426">
    <property type="component" value="Unassembled WGS sequence"/>
</dbReference>
<name>A0A7Y4KPW7_9BACT</name>
<dbReference type="AlphaFoldDB" id="A0A7Y4KPW7"/>
<dbReference type="Pfam" id="PF13226">
    <property type="entry name" value="DUF4034"/>
    <property type="match status" value="1"/>
</dbReference>
<gene>
    <name evidence="2" type="ORF">HMI49_26445</name>
</gene>
<dbReference type="Gene3D" id="1.25.40.10">
    <property type="entry name" value="Tetratricopeptide repeat domain"/>
    <property type="match status" value="2"/>
</dbReference>
<evidence type="ECO:0000259" key="1">
    <source>
        <dbReference type="Pfam" id="PF13226"/>
    </source>
</evidence>
<dbReference type="InterPro" id="IPR011990">
    <property type="entry name" value="TPR-like_helical_dom_sf"/>
</dbReference>
<evidence type="ECO:0000313" key="3">
    <source>
        <dbReference type="Proteomes" id="UP000563426"/>
    </source>
</evidence>